<dbReference type="RefSeq" id="WP_264988141.1">
    <property type="nucleotide sequence ID" value="NZ_BRZA01000002.1"/>
</dbReference>
<feature type="domain" description="Calcineurin-like phosphoesterase" evidence="3">
    <location>
        <begin position="1"/>
        <end position="144"/>
    </location>
</feature>
<dbReference type="PANTHER" id="PTHR11124">
    <property type="entry name" value="VACUOLAR SORTING PROTEIN VPS29"/>
    <property type="match status" value="1"/>
</dbReference>
<dbReference type="InterPro" id="IPR024654">
    <property type="entry name" value="Calcineurin-like_PHP_lpxH"/>
</dbReference>
<name>A0ABQ5NJ32_9BACI</name>
<accession>A0ABQ5NJ32</accession>
<dbReference type="Proteomes" id="UP001065593">
    <property type="component" value="Unassembled WGS sequence"/>
</dbReference>
<sequence length="167" mass="18604">MQMLVMSDTHRDSGVIDKVRGYYPNADVLVHCGDSELAFSHPALEGMQKVEGNCDFDRAFPEEAVFEVGGTKIFVTHGHLFNVKMSLTSLNYRARELGAQIACFGHSHFLGAEMIGGILFLNPGSLLMPRGRKEKSFALVDITDDYFQVDFLTDANDLISTHQFARQ</sequence>
<comment type="cofactor">
    <cofactor evidence="2">
        <name>a divalent metal cation</name>
        <dbReference type="ChEBI" id="CHEBI:60240"/>
    </cofactor>
</comment>
<reference evidence="4" key="1">
    <citation type="submission" date="2022-08" db="EMBL/GenBank/DDBJ databases">
        <title>Draft genome sequence of Lysinibacillus sp. strain KH24.</title>
        <authorList>
            <person name="Kanbe H."/>
            <person name="Itoh H."/>
        </authorList>
    </citation>
    <scope>NUCLEOTIDE SEQUENCE</scope>
    <source>
        <strain evidence="4">KH24</strain>
    </source>
</reference>
<evidence type="ECO:0000313" key="5">
    <source>
        <dbReference type="Proteomes" id="UP001065593"/>
    </source>
</evidence>
<dbReference type="Gene3D" id="3.60.21.10">
    <property type="match status" value="1"/>
</dbReference>
<dbReference type="InterPro" id="IPR000979">
    <property type="entry name" value="Phosphodiesterase_MJ0936/Vps29"/>
</dbReference>
<dbReference type="InterPro" id="IPR029052">
    <property type="entry name" value="Metallo-depent_PP-like"/>
</dbReference>
<dbReference type="EMBL" id="BRZA01000002">
    <property type="protein sequence ID" value="GLC88376.1"/>
    <property type="molecule type" value="Genomic_DNA"/>
</dbReference>
<dbReference type="EC" id="3.1.4.-" evidence="2"/>
<dbReference type="CDD" id="cd00841">
    <property type="entry name" value="MPP_YfcE"/>
    <property type="match status" value="1"/>
</dbReference>
<keyword evidence="2" id="KW-0479">Metal-binding</keyword>
<proteinExistence type="inferred from homology"/>
<dbReference type="SUPFAM" id="SSF56300">
    <property type="entry name" value="Metallo-dependent phosphatases"/>
    <property type="match status" value="1"/>
</dbReference>
<gene>
    <name evidence="4" type="ORF">LYSBPC_15030</name>
</gene>
<organism evidence="4 5">
    <name type="scientific">Lysinibacillus piscis</name>
    <dbReference type="NCBI Taxonomy" id="2518931"/>
    <lineage>
        <taxon>Bacteria</taxon>
        <taxon>Bacillati</taxon>
        <taxon>Bacillota</taxon>
        <taxon>Bacilli</taxon>
        <taxon>Bacillales</taxon>
        <taxon>Bacillaceae</taxon>
        <taxon>Lysinibacillus</taxon>
    </lineage>
</organism>
<comment type="caution">
    <text evidence="4">The sequence shown here is derived from an EMBL/GenBank/DDBJ whole genome shotgun (WGS) entry which is preliminary data.</text>
</comment>
<protein>
    <recommendedName>
        <fullName evidence="2">Phosphoesterase</fullName>
        <ecNumber evidence="2">3.1.4.-</ecNumber>
    </recommendedName>
</protein>
<keyword evidence="5" id="KW-1185">Reference proteome</keyword>
<dbReference type="NCBIfam" id="TIGR00040">
    <property type="entry name" value="yfcE"/>
    <property type="match status" value="1"/>
</dbReference>
<evidence type="ECO:0000256" key="2">
    <source>
        <dbReference type="RuleBase" id="RU362039"/>
    </source>
</evidence>
<evidence type="ECO:0000259" key="3">
    <source>
        <dbReference type="Pfam" id="PF12850"/>
    </source>
</evidence>
<evidence type="ECO:0000313" key="4">
    <source>
        <dbReference type="EMBL" id="GLC88376.1"/>
    </source>
</evidence>
<dbReference type="InterPro" id="IPR041802">
    <property type="entry name" value="MPP_YfcE"/>
</dbReference>
<dbReference type="Pfam" id="PF12850">
    <property type="entry name" value="Metallophos_2"/>
    <property type="match status" value="1"/>
</dbReference>
<evidence type="ECO:0000256" key="1">
    <source>
        <dbReference type="ARBA" id="ARBA00008950"/>
    </source>
</evidence>
<comment type="similarity">
    <text evidence="1 2">Belongs to the metallophosphoesterase superfamily. YfcE family.</text>
</comment>